<feature type="transmembrane region" description="Helical" evidence="1">
    <location>
        <begin position="89"/>
        <end position="106"/>
    </location>
</feature>
<dbReference type="PANTHER" id="PTHR31303">
    <property type="entry name" value="CTP-DEPENDENT DIACYLGLYCEROL KINASE 1"/>
    <property type="match status" value="1"/>
</dbReference>
<keyword evidence="1" id="KW-1133">Transmembrane helix</keyword>
<keyword evidence="1" id="KW-0472">Membrane</keyword>
<dbReference type="GO" id="GO:0004143">
    <property type="term" value="F:ATP-dependent diacylglycerol kinase activity"/>
    <property type="evidence" value="ECO:0007669"/>
    <property type="project" value="InterPro"/>
</dbReference>
<dbReference type="GO" id="GO:0006654">
    <property type="term" value="P:phosphatidic acid biosynthetic process"/>
    <property type="evidence" value="ECO:0007669"/>
    <property type="project" value="TreeGrafter"/>
</dbReference>
<sequence length="221" mass="25057">MLTEEFLRPVDLKKRSDIHYARKIWHMSAVFTMFLGYIFMPPALSMTVLVVAWVLFVPFDFLRHKYPALNDWAIHAFKPIMRQSEIKKLAGTTYLLTGVLIVDVIFPRPVVALTLLFLAFADPIASYFGILYGKDKIFGHKSMQGFMAAFFVCTGLTFLFLLYHNYLIDRIVIVSLFAGLVGAFAELIPIGKLDDNLTLPLMSATGLTILFYFFGFFAVVG</sequence>
<keyword evidence="1" id="KW-0812">Transmembrane</keyword>
<name>A0A150WRX2_BDEBC</name>
<evidence type="ECO:0000313" key="2">
    <source>
        <dbReference type="EMBL" id="KYG67118.1"/>
    </source>
</evidence>
<accession>A0A150WRX2</accession>
<evidence type="ECO:0000313" key="3">
    <source>
        <dbReference type="Proteomes" id="UP000075320"/>
    </source>
</evidence>
<protein>
    <recommendedName>
        <fullName evidence="4">Phosphatidate cytidylyltransferase</fullName>
    </recommendedName>
</protein>
<dbReference type="InterPro" id="IPR037997">
    <property type="entry name" value="Dgk1-like"/>
</dbReference>
<proteinExistence type="predicted"/>
<feature type="transmembrane region" description="Helical" evidence="1">
    <location>
        <begin position="197"/>
        <end position="220"/>
    </location>
</feature>
<dbReference type="EMBL" id="LUKE01000001">
    <property type="protein sequence ID" value="KYG67118.1"/>
    <property type="molecule type" value="Genomic_DNA"/>
</dbReference>
<feature type="transmembrane region" description="Helical" evidence="1">
    <location>
        <begin position="44"/>
        <end position="62"/>
    </location>
</feature>
<evidence type="ECO:0000256" key="1">
    <source>
        <dbReference type="SAM" id="Phobius"/>
    </source>
</evidence>
<feature type="transmembrane region" description="Helical" evidence="1">
    <location>
        <begin position="112"/>
        <end position="133"/>
    </location>
</feature>
<comment type="caution">
    <text evidence="2">The sequence shown here is derived from an EMBL/GenBank/DDBJ whole genome shotgun (WGS) entry which is preliminary data.</text>
</comment>
<dbReference type="Proteomes" id="UP000075320">
    <property type="component" value="Unassembled WGS sequence"/>
</dbReference>
<reference evidence="2 3" key="1">
    <citation type="submission" date="2016-03" db="EMBL/GenBank/DDBJ databases">
        <authorList>
            <person name="Ploux O."/>
        </authorList>
    </citation>
    <scope>NUCLEOTIDE SEQUENCE [LARGE SCALE GENOMIC DNA]</scope>
    <source>
        <strain evidence="2 3">R0</strain>
    </source>
</reference>
<gene>
    <name evidence="2" type="ORF">AZI86_08900</name>
</gene>
<dbReference type="AlphaFoldDB" id="A0A150WRX2"/>
<dbReference type="OrthoDB" id="5291286at2"/>
<organism evidence="2 3">
    <name type="scientific">Bdellovibrio bacteriovorus</name>
    <dbReference type="NCBI Taxonomy" id="959"/>
    <lineage>
        <taxon>Bacteria</taxon>
        <taxon>Pseudomonadati</taxon>
        <taxon>Bdellovibrionota</taxon>
        <taxon>Bdellovibrionia</taxon>
        <taxon>Bdellovibrionales</taxon>
        <taxon>Pseudobdellovibrionaceae</taxon>
        <taxon>Bdellovibrio</taxon>
    </lineage>
</organism>
<feature type="transmembrane region" description="Helical" evidence="1">
    <location>
        <begin position="145"/>
        <end position="164"/>
    </location>
</feature>
<feature type="transmembrane region" description="Helical" evidence="1">
    <location>
        <begin position="170"/>
        <end position="190"/>
    </location>
</feature>
<dbReference type="PANTHER" id="PTHR31303:SF1">
    <property type="entry name" value="CTP-DEPENDENT DIACYLGLYCEROL KINASE 1"/>
    <property type="match status" value="1"/>
</dbReference>
<dbReference type="RefSeq" id="WP_061834694.1">
    <property type="nucleotide sequence ID" value="NZ_LUKE01000001.1"/>
</dbReference>
<keyword evidence="3" id="KW-1185">Reference proteome</keyword>
<evidence type="ECO:0008006" key="4">
    <source>
        <dbReference type="Google" id="ProtNLM"/>
    </source>
</evidence>